<accession>A0AAD7MUX9</accession>
<feature type="chain" id="PRO_5042051144" evidence="1">
    <location>
        <begin position="22"/>
        <end position="70"/>
    </location>
</feature>
<keyword evidence="1" id="KW-0732">Signal</keyword>
<protein>
    <submittedName>
        <fullName evidence="2">Uncharacterized protein</fullName>
    </submittedName>
</protein>
<name>A0AAD7MUX9_9AGAR</name>
<dbReference type="Proteomes" id="UP001215598">
    <property type="component" value="Unassembled WGS sequence"/>
</dbReference>
<sequence>MLFKAVAAVLAVVSTVAAAAAHPPVFTATRVIQTITDAAPYIVTATTTVTWTQSPSTSFAHATGTSLPPQ</sequence>
<keyword evidence="3" id="KW-1185">Reference proteome</keyword>
<dbReference type="EMBL" id="JARKIB010000134">
    <property type="protein sequence ID" value="KAJ7734096.1"/>
    <property type="molecule type" value="Genomic_DNA"/>
</dbReference>
<evidence type="ECO:0000313" key="2">
    <source>
        <dbReference type="EMBL" id="KAJ7734096.1"/>
    </source>
</evidence>
<gene>
    <name evidence="2" type="ORF">B0H16DRAFT_1578251</name>
</gene>
<feature type="signal peptide" evidence="1">
    <location>
        <begin position="1"/>
        <end position="21"/>
    </location>
</feature>
<organism evidence="2 3">
    <name type="scientific">Mycena metata</name>
    <dbReference type="NCBI Taxonomy" id="1033252"/>
    <lineage>
        <taxon>Eukaryota</taxon>
        <taxon>Fungi</taxon>
        <taxon>Dikarya</taxon>
        <taxon>Basidiomycota</taxon>
        <taxon>Agaricomycotina</taxon>
        <taxon>Agaricomycetes</taxon>
        <taxon>Agaricomycetidae</taxon>
        <taxon>Agaricales</taxon>
        <taxon>Marasmiineae</taxon>
        <taxon>Mycenaceae</taxon>
        <taxon>Mycena</taxon>
    </lineage>
</organism>
<dbReference type="AlphaFoldDB" id="A0AAD7MUX9"/>
<comment type="caution">
    <text evidence="2">The sequence shown here is derived from an EMBL/GenBank/DDBJ whole genome shotgun (WGS) entry which is preliminary data.</text>
</comment>
<reference evidence="2" key="1">
    <citation type="submission" date="2023-03" db="EMBL/GenBank/DDBJ databases">
        <title>Massive genome expansion in bonnet fungi (Mycena s.s.) driven by repeated elements and novel gene families across ecological guilds.</title>
        <authorList>
            <consortium name="Lawrence Berkeley National Laboratory"/>
            <person name="Harder C.B."/>
            <person name="Miyauchi S."/>
            <person name="Viragh M."/>
            <person name="Kuo A."/>
            <person name="Thoen E."/>
            <person name="Andreopoulos B."/>
            <person name="Lu D."/>
            <person name="Skrede I."/>
            <person name="Drula E."/>
            <person name="Henrissat B."/>
            <person name="Morin E."/>
            <person name="Kohler A."/>
            <person name="Barry K."/>
            <person name="LaButti K."/>
            <person name="Morin E."/>
            <person name="Salamov A."/>
            <person name="Lipzen A."/>
            <person name="Mereny Z."/>
            <person name="Hegedus B."/>
            <person name="Baldrian P."/>
            <person name="Stursova M."/>
            <person name="Weitz H."/>
            <person name="Taylor A."/>
            <person name="Grigoriev I.V."/>
            <person name="Nagy L.G."/>
            <person name="Martin F."/>
            <person name="Kauserud H."/>
        </authorList>
    </citation>
    <scope>NUCLEOTIDE SEQUENCE</scope>
    <source>
        <strain evidence="2">CBHHK182m</strain>
    </source>
</reference>
<proteinExistence type="predicted"/>
<evidence type="ECO:0000313" key="3">
    <source>
        <dbReference type="Proteomes" id="UP001215598"/>
    </source>
</evidence>
<evidence type="ECO:0000256" key="1">
    <source>
        <dbReference type="SAM" id="SignalP"/>
    </source>
</evidence>